<dbReference type="OrthoDB" id="653904at2759"/>
<gene>
    <name evidence="9" type="ORF">EV356DRAFT_503610</name>
</gene>
<dbReference type="GO" id="GO:0001046">
    <property type="term" value="F:core promoter sequence-specific DNA binding"/>
    <property type="evidence" value="ECO:0007669"/>
    <property type="project" value="TreeGrafter"/>
</dbReference>
<dbReference type="PANTHER" id="PTHR10252">
    <property type="entry name" value="HISTONE-LIKE TRANSCRIPTION FACTOR CCAAT-RELATED"/>
    <property type="match status" value="1"/>
</dbReference>
<evidence type="ECO:0000313" key="9">
    <source>
        <dbReference type="EMBL" id="KAF2233514.1"/>
    </source>
</evidence>
<evidence type="ECO:0000256" key="4">
    <source>
        <dbReference type="ARBA" id="ARBA00065307"/>
    </source>
</evidence>
<comment type="similarity">
    <text evidence="3">Belongs to the NC2 alpha/DRAP1 family.</text>
</comment>
<evidence type="ECO:0000259" key="8">
    <source>
        <dbReference type="Pfam" id="PF00808"/>
    </source>
</evidence>
<dbReference type="FunFam" id="1.10.20.10:FF:000036">
    <property type="entry name" value="CBF/NF-Y family transcription factor"/>
    <property type="match status" value="1"/>
</dbReference>
<dbReference type="InterPro" id="IPR009072">
    <property type="entry name" value="Histone-fold"/>
</dbReference>
<feature type="compositionally biased region" description="Basic residues" evidence="7">
    <location>
        <begin position="252"/>
        <end position="264"/>
    </location>
</feature>
<feature type="region of interest" description="Disordered" evidence="7">
    <location>
        <begin position="1"/>
        <end position="146"/>
    </location>
</feature>
<sequence>MAYAPRSPDLTGTYAPESPELSATYAPQSPDLSTYQAAPPIHPQHQAYRGSISQEPYTPFTPFTPSDPRAQGQYFPPQPTQSFPNTAVMASTEAQMVLDPNAKLGRGRRRGKRVSEGEDDADWQPDEKKTKSEAENGGDLQRPAWAEGVDVKTKFPVARIKRIMQADEDVGKVAQVTPVVVSKALELFMIALVTKSANFAKSSNSKRVTAAHLKQAVTADEQFDFLGEIVSKVADTPAKSEGAEDEDGEAKPKRKGRGPGKGRKKKEDSESP</sequence>
<dbReference type="GO" id="GO:0017054">
    <property type="term" value="C:negative cofactor 2 complex"/>
    <property type="evidence" value="ECO:0007669"/>
    <property type="project" value="TreeGrafter"/>
</dbReference>
<feature type="compositionally biased region" description="Basic and acidic residues" evidence="7">
    <location>
        <begin position="125"/>
        <end position="134"/>
    </location>
</feature>
<evidence type="ECO:0000256" key="6">
    <source>
        <dbReference type="ARBA" id="ARBA00075891"/>
    </source>
</evidence>
<dbReference type="CDD" id="cd22906">
    <property type="entry name" value="HFD_DRAP1"/>
    <property type="match status" value="1"/>
</dbReference>
<evidence type="ECO:0000313" key="10">
    <source>
        <dbReference type="Proteomes" id="UP000800092"/>
    </source>
</evidence>
<evidence type="ECO:0000256" key="7">
    <source>
        <dbReference type="SAM" id="MobiDB-lite"/>
    </source>
</evidence>
<dbReference type="EMBL" id="ML991806">
    <property type="protein sequence ID" value="KAF2233514.1"/>
    <property type="molecule type" value="Genomic_DNA"/>
</dbReference>
<dbReference type="GO" id="GO:0046982">
    <property type="term" value="F:protein heterodimerization activity"/>
    <property type="evidence" value="ECO:0007669"/>
    <property type="project" value="InterPro"/>
</dbReference>
<reference evidence="9" key="1">
    <citation type="journal article" date="2020" name="Stud. Mycol.">
        <title>101 Dothideomycetes genomes: a test case for predicting lifestyles and emergence of pathogens.</title>
        <authorList>
            <person name="Haridas S."/>
            <person name="Albert R."/>
            <person name="Binder M."/>
            <person name="Bloem J."/>
            <person name="Labutti K."/>
            <person name="Salamov A."/>
            <person name="Andreopoulos B."/>
            <person name="Baker S."/>
            <person name="Barry K."/>
            <person name="Bills G."/>
            <person name="Bluhm B."/>
            <person name="Cannon C."/>
            <person name="Castanera R."/>
            <person name="Culley D."/>
            <person name="Daum C."/>
            <person name="Ezra D."/>
            <person name="Gonzalez J."/>
            <person name="Henrissat B."/>
            <person name="Kuo A."/>
            <person name="Liang C."/>
            <person name="Lipzen A."/>
            <person name="Lutzoni F."/>
            <person name="Magnuson J."/>
            <person name="Mondo S."/>
            <person name="Nolan M."/>
            <person name="Ohm R."/>
            <person name="Pangilinan J."/>
            <person name="Park H.-J."/>
            <person name="Ramirez L."/>
            <person name="Alfaro M."/>
            <person name="Sun H."/>
            <person name="Tritt A."/>
            <person name="Yoshinaga Y."/>
            <person name="Zwiers L.-H."/>
            <person name="Turgeon B."/>
            <person name="Goodwin S."/>
            <person name="Spatafora J."/>
            <person name="Crous P."/>
            <person name="Grigoriev I."/>
        </authorList>
    </citation>
    <scope>NUCLEOTIDE SEQUENCE</scope>
    <source>
        <strain evidence="9">Tuck. ex Michener</strain>
    </source>
</reference>
<dbReference type="SUPFAM" id="SSF47113">
    <property type="entry name" value="Histone-fold"/>
    <property type="match status" value="1"/>
</dbReference>
<dbReference type="GO" id="GO:0016251">
    <property type="term" value="F:RNA polymerase II general transcription initiation factor activity"/>
    <property type="evidence" value="ECO:0007669"/>
    <property type="project" value="TreeGrafter"/>
</dbReference>
<protein>
    <recommendedName>
        <fullName evidence="5">NCT transcriptional regulatory complex subunit A</fullName>
    </recommendedName>
    <alternativeName>
        <fullName evidence="6">Negative cofactor 2 AB</fullName>
    </alternativeName>
</protein>
<feature type="compositionally biased region" description="Polar residues" evidence="7">
    <location>
        <begin position="51"/>
        <end position="64"/>
    </location>
</feature>
<dbReference type="AlphaFoldDB" id="A0A6A6H5Z4"/>
<keyword evidence="2" id="KW-0539">Nucleus</keyword>
<comment type="subcellular location">
    <subcellularLocation>
        <location evidence="1">Nucleus</location>
    </subcellularLocation>
</comment>
<organism evidence="9 10">
    <name type="scientific">Viridothelium virens</name>
    <name type="common">Speckled blister lichen</name>
    <name type="synonym">Trypethelium virens</name>
    <dbReference type="NCBI Taxonomy" id="1048519"/>
    <lineage>
        <taxon>Eukaryota</taxon>
        <taxon>Fungi</taxon>
        <taxon>Dikarya</taxon>
        <taxon>Ascomycota</taxon>
        <taxon>Pezizomycotina</taxon>
        <taxon>Dothideomycetes</taxon>
        <taxon>Dothideomycetes incertae sedis</taxon>
        <taxon>Trypetheliales</taxon>
        <taxon>Trypetheliaceae</taxon>
        <taxon>Viridothelium</taxon>
    </lineage>
</organism>
<evidence type="ECO:0000256" key="3">
    <source>
        <dbReference type="ARBA" id="ARBA00061393"/>
    </source>
</evidence>
<dbReference type="Pfam" id="PF00808">
    <property type="entry name" value="CBFD_NFYB_HMF"/>
    <property type="match status" value="1"/>
</dbReference>
<feature type="compositionally biased region" description="Polar residues" evidence="7">
    <location>
        <begin position="25"/>
        <end position="36"/>
    </location>
</feature>
<dbReference type="InterPro" id="IPR003958">
    <property type="entry name" value="CBFA_NFYB_domain"/>
</dbReference>
<dbReference type="InterPro" id="IPR050568">
    <property type="entry name" value="Transcr_DNA_Rep_Reg"/>
</dbReference>
<comment type="subunit">
    <text evidence="4">Forms the NCT transcriptional regulatory complex with nctB and mot1.</text>
</comment>
<evidence type="ECO:0000256" key="5">
    <source>
        <dbReference type="ARBA" id="ARBA00072430"/>
    </source>
</evidence>
<proteinExistence type="inferred from homology"/>
<keyword evidence="10" id="KW-1185">Reference proteome</keyword>
<evidence type="ECO:0000256" key="1">
    <source>
        <dbReference type="ARBA" id="ARBA00004123"/>
    </source>
</evidence>
<dbReference type="Proteomes" id="UP000800092">
    <property type="component" value="Unassembled WGS sequence"/>
</dbReference>
<evidence type="ECO:0000256" key="2">
    <source>
        <dbReference type="ARBA" id="ARBA00023242"/>
    </source>
</evidence>
<name>A0A6A6H5Z4_VIRVR</name>
<feature type="compositionally biased region" description="Polar residues" evidence="7">
    <location>
        <begin position="80"/>
        <end position="94"/>
    </location>
</feature>
<feature type="domain" description="Transcription factor CBF/NF-Y/archaeal histone" evidence="8">
    <location>
        <begin position="154"/>
        <end position="217"/>
    </location>
</feature>
<dbReference type="Gene3D" id="1.10.20.10">
    <property type="entry name" value="Histone, subunit A"/>
    <property type="match status" value="1"/>
</dbReference>
<accession>A0A6A6H5Z4</accession>
<feature type="region of interest" description="Disordered" evidence="7">
    <location>
        <begin position="234"/>
        <end position="272"/>
    </location>
</feature>
<dbReference type="PANTHER" id="PTHR10252:SF5">
    <property type="entry name" value="DR1-ASSOCIATED COREPRESSOR"/>
    <property type="match status" value="1"/>
</dbReference>